<gene>
    <name evidence="1" type="ORF">GYA55_09885</name>
</gene>
<sequence>EKYISTVPPDITIFTPGELDVLNLVKRRLSNLGAKEIADRSHCEPAWKNTAEKAPISYNYAKDLTI</sequence>
<dbReference type="EMBL" id="JAAZON010000443">
    <property type="protein sequence ID" value="NMC63461.1"/>
    <property type="molecule type" value="Genomic_DNA"/>
</dbReference>
<protein>
    <submittedName>
        <fullName evidence="1">SocA family protein</fullName>
    </submittedName>
</protein>
<evidence type="ECO:0000313" key="2">
    <source>
        <dbReference type="Proteomes" id="UP000524246"/>
    </source>
</evidence>
<proteinExistence type="predicted"/>
<comment type="caution">
    <text evidence="1">The sequence shown here is derived from an EMBL/GenBank/DDBJ whole genome shotgun (WGS) entry which is preliminary data.</text>
</comment>
<feature type="non-terminal residue" evidence="1">
    <location>
        <position position="1"/>
    </location>
</feature>
<organism evidence="1 2">
    <name type="scientific">SAR324 cluster bacterium</name>
    <dbReference type="NCBI Taxonomy" id="2024889"/>
    <lineage>
        <taxon>Bacteria</taxon>
        <taxon>Deltaproteobacteria</taxon>
        <taxon>SAR324 cluster</taxon>
    </lineage>
</organism>
<dbReference type="Proteomes" id="UP000524246">
    <property type="component" value="Unassembled WGS sequence"/>
</dbReference>
<accession>A0A7X9FT72</accession>
<reference evidence="1 2" key="1">
    <citation type="journal article" date="2020" name="Biotechnol. Biofuels">
        <title>New insights from the biogas microbiome by comprehensive genome-resolved metagenomics of nearly 1600 species originating from multiple anaerobic digesters.</title>
        <authorList>
            <person name="Campanaro S."/>
            <person name="Treu L."/>
            <person name="Rodriguez-R L.M."/>
            <person name="Kovalovszki A."/>
            <person name="Ziels R.M."/>
            <person name="Maus I."/>
            <person name="Zhu X."/>
            <person name="Kougias P.G."/>
            <person name="Basile A."/>
            <person name="Luo G."/>
            <person name="Schluter A."/>
            <person name="Konstantinidis K.T."/>
            <person name="Angelidaki I."/>
        </authorList>
    </citation>
    <scope>NUCLEOTIDE SEQUENCE [LARGE SCALE GENOMIC DNA]</scope>
    <source>
        <strain evidence="1">AS27yjCOA_65</strain>
    </source>
</reference>
<evidence type="ECO:0000313" key="1">
    <source>
        <dbReference type="EMBL" id="NMC63461.1"/>
    </source>
</evidence>
<dbReference type="AlphaFoldDB" id="A0A7X9FT72"/>
<name>A0A7X9FT72_9DELT</name>